<dbReference type="InterPro" id="IPR056209">
    <property type="entry name" value="SU10_adaptor"/>
</dbReference>
<proteinExistence type="predicted"/>
<gene>
    <name evidence="1" type="ORF">UFOVP92_35</name>
</gene>
<protein>
    <submittedName>
        <fullName evidence="1">Uncharacterized protein</fullName>
    </submittedName>
</protein>
<name>A0A6J5L2M6_9CAUD</name>
<dbReference type="EMBL" id="LR796211">
    <property type="protein sequence ID" value="CAB4127556.1"/>
    <property type="molecule type" value="Genomic_DNA"/>
</dbReference>
<reference evidence="1" key="1">
    <citation type="submission" date="2020-04" db="EMBL/GenBank/DDBJ databases">
        <authorList>
            <person name="Chiriac C."/>
            <person name="Salcher M."/>
            <person name="Ghai R."/>
            <person name="Kavagutti S V."/>
        </authorList>
    </citation>
    <scope>NUCLEOTIDE SEQUENCE</scope>
</reference>
<evidence type="ECO:0000313" key="1">
    <source>
        <dbReference type="EMBL" id="CAB4127556.1"/>
    </source>
</evidence>
<dbReference type="Pfam" id="PF24175">
    <property type="entry name" value="SU10_adaptor"/>
    <property type="match status" value="1"/>
</dbReference>
<accession>A0A6J5L2M6</accession>
<organism evidence="1">
    <name type="scientific">uncultured Caudovirales phage</name>
    <dbReference type="NCBI Taxonomy" id="2100421"/>
    <lineage>
        <taxon>Viruses</taxon>
        <taxon>Duplodnaviria</taxon>
        <taxon>Heunggongvirae</taxon>
        <taxon>Uroviricota</taxon>
        <taxon>Caudoviricetes</taxon>
        <taxon>Peduoviridae</taxon>
        <taxon>Maltschvirus</taxon>
        <taxon>Maltschvirus maltsch</taxon>
    </lineage>
</organism>
<sequence length="215" mass="23138">MNALEIINDAYEKCNRLTPGEPLSADDAAFALRKLNLLVDELSAQNLFLFHDQLTSNAQSGNITLGTGAWAAVDAGTEIVSATANNLVLSPITMRQYNELYQPTVTGVPSVWANDGLSTIYLWPVPTGQTIKLQTRKSVGAFADLTTEYTAPSGYKSALGAGLAVRIAPTICGGVTPDMRSAERSTFDNINHYDPAINNVTSFTGGKMYFPPRLF</sequence>